<dbReference type="EMBL" id="AY811226">
    <property type="protein sequence ID" value="AAX27115.1"/>
    <property type="molecule type" value="mRNA"/>
</dbReference>
<feature type="transmembrane region" description="Helical" evidence="1">
    <location>
        <begin position="63"/>
        <end position="83"/>
    </location>
</feature>
<reference evidence="2" key="1">
    <citation type="submission" date="2005-03" db="EMBL/GenBank/DDBJ databases">
        <authorList>
            <person name="Han Z."/>
        </authorList>
    </citation>
    <scope>NUCLEOTIDE SEQUENCE</scope>
</reference>
<keyword evidence="1" id="KW-0472">Membrane</keyword>
<keyword evidence="1" id="KW-1133">Transmembrane helix</keyword>
<accession>Q5BZR0</accession>
<protein>
    <submittedName>
        <fullName evidence="2">Uncharacterized protein</fullName>
    </submittedName>
</protein>
<evidence type="ECO:0000313" key="2">
    <source>
        <dbReference type="EMBL" id="AAX27115.1"/>
    </source>
</evidence>
<dbReference type="AlphaFoldDB" id="Q5BZR0"/>
<keyword evidence="1" id="KW-0812">Transmembrane</keyword>
<organism evidence="2">
    <name type="scientific">Schistosoma japonicum</name>
    <name type="common">Blood fluke</name>
    <dbReference type="NCBI Taxonomy" id="6182"/>
    <lineage>
        <taxon>Eukaryota</taxon>
        <taxon>Metazoa</taxon>
        <taxon>Spiralia</taxon>
        <taxon>Lophotrochozoa</taxon>
        <taxon>Platyhelminthes</taxon>
        <taxon>Trematoda</taxon>
        <taxon>Digenea</taxon>
        <taxon>Strigeidida</taxon>
        <taxon>Schistosomatoidea</taxon>
        <taxon>Schistosomatidae</taxon>
        <taxon>Schistosoma</taxon>
    </lineage>
</organism>
<name>Q5BZR0_SCHJA</name>
<evidence type="ECO:0000256" key="1">
    <source>
        <dbReference type="SAM" id="Phobius"/>
    </source>
</evidence>
<proteinExistence type="evidence at transcript level"/>
<reference evidence="2" key="2">
    <citation type="journal article" date="2006" name="PLoS Pathog.">
        <title>New perspectives on host-parasite interplay by comparative transcriptomic and proteomic analyses of Schistosoma japonicum.</title>
        <authorList>
            <person name="Liu F."/>
            <person name="Lu J."/>
            <person name="Hu W."/>
            <person name="Wang S.Y."/>
            <person name="Cui S.J."/>
            <person name="Chi M."/>
            <person name="Yan Q."/>
            <person name="Wang X.R."/>
            <person name="Song H.D."/>
            <person name="Xu X.N."/>
            <person name="Wang J.J."/>
            <person name="Zhang X.L."/>
            <person name="Zhang X."/>
            <person name="Wang Z.Q."/>
            <person name="Xue C.L."/>
            <person name="Brindley P.J."/>
            <person name="McManus D.P."/>
            <person name="Yang P.Y."/>
            <person name="Feng Z."/>
            <person name="Chen Z."/>
            <person name="Han Z.G."/>
        </authorList>
    </citation>
    <scope>NUCLEOTIDE SEQUENCE</scope>
</reference>
<sequence length="88" mass="10178">MVIDAMDTNLCLMMVMMLNVTKSSMSDYHIFYVYNNHDNQLEFLLQLMILYLKGLIVDKDRSVLLLTSLLSSSTSLMLALIYLNEMMT</sequence>